<dbReference type="STRING" id="111780.Sta7437_2647"/>
<dbReference type="Pfam" id="PF14218">
    <property type="entry name" value="COP23"/>
    <property type="match status" value="1"/>
</dbReference>
<evidence type="ECO:0000256" key="1">
    <source>
        <dbReference type="SAM" id="SignalP"/>
    </source>
</evidence>
<name>K9XVR5_STAC7</name>
<dbReference type="eggNOG" id="COG2335">
    <property type="taxonomic scope" value="Bacteria"/>
</dbReference>
<evidence type="ECO:0000313" key="3">
    <source>
        <dbReference type="Proteomes" id="UP000010473"/>
    </source>
</evidence>
<proteinExistence type="predicted"/>
<keyword evidence="1" id="KW-0732">Signal</keyword>
<dbReference type="RefSeq" id="WP_015193844.1">
    <property type="nucleotide sequence ID" value="NC_019748.1"/>
</dbReference>
<dbReference type="Proteomes" id="UP000010473">
    <property type="component" value="Chromosome"/>
</dbReference>
<gene>
    <name evidence="2" type="ordered locus">Sta7437_2647</name>
</gene>
<dbReference type="InterPro" id="IPR025478">
    <property type="entry name" value="COP23"/>
</dbReference>
<accession>K9XVR5</accession>
<protein>
    <recommendedName>
        <fullName evidence="4">Circadian oscillating protein COP23</fullName>
    </recommendedName>
</protein>
<evidence type="ECO:0008006" key="4">
    <source>
        <dbReference type="Google" id="ProtNLM"/>
    </source>
</evidence>
<dbReference type="KEGG" id="scs:Sta7437_2647"/>
<dbReference type="OrthoDB" id="490444at2"/>
<dbReference type="HOGENOM" id="CLU_101369_0_0_3"/>
<keyword evidence="3" id="KW-1185">Reference proteome</keyword>
<evidence type="ECO:0000313" key="2">
    <source>
        <dbReference type="EMBL" id="AFZ36176.1"/>
    </source>
</evidence>
<dbReference type="AlphaFoldDB" id="K9XVR5"/>
<reference evidence="3" key="1">
    <citation type="journal article" date="2013" name="Proc. Natl. Acad. Sci. U.S.A.">
        <title>Improving the coverage of the cyanobacterial phylum using diversity-driven genome sequencing.</title>
        <authorList>
            <person name="Shih P.M."/>
            <person name="Wu D."/>
            <person name="Latifi A."/>
            <person name="Axen S.D."/>
            <person name="Fewer D.P."/>
            <person name="Talla E."/>
            <person name="Calteau A."/>
            <person name="Cai F."/>
            <person name="Tandeau de Marsac N."/>
            <person name="Rippka R."/>
            <person name="Herdman M."/>
            <person name="Sivonen K."/>
            <person name="Coursin T."/>
            <person name="Laurent T."/>
            <person name="Goodwin L."/>
            <person name="Nolan M."/>
            <person name="Davenport K.W."/>
            <person name="Han C.S."/>
            <person name="Rubin E.M."/>
            <person name="Eisen J.A."/>
            <person name="Woyke T."/>
            <person name="Gugger M."/>
            <person name="Kerfeld C.A."/>
        </authorList>
    </citation>
    <scope>NUCLEOTIDE SEQUENCE [LARGE SCALE GENOMIC DNA]</scope>
    <source>
        <strain evidence="3">ATCC 29371 / PCC 7437</strain>
    </source>
</reference>
<dbReference type="EMBL" id="CP003653">
    <property type="protein sequence ID" value="AFZ36176.1"/>
    <property type="molecule type" value="Genomic_DNA"/>
</dbReference>
<feature type="signal peptide" evidence="1">
    <location>
        <begin position="1"/>
        <end position="21"/>
    </location>
</feature>
<sequence>MKNQLVQMLILISATTLNLVAGTKLTLAENPVQYSCINYQGNPMTIADTPRGKIPLISWKSTFFTNGGYTPEQRCQAVTARFQQHADAGSLRYVDSGTINKQPVICVVERTNSPTKPYKCKQDGLLLTLEPKDNPKEVLKTLFDVSSRVSNGAITRGGVINIEDFLQNAPTMKESDSLPSSGNFEDFDGLLFNNQQQ</sequence>
<feature type="chain" id="PRO_5003938046" description="Circadian oscillating protein COP23" evidence="1">
    <location>
        <begin position="22"/>
        <end position="197"/>
    </location>
</feature>
<organism evidence="2 3">
    <name type="scientific">Stanieria cyanosphaera (strain ATCC 29371 / PCC 7437)</name>
    <dbReference type="NCBI Taxonomy" id="111780"/>
    <lineage>
        <taxon>Bacteria</taxon>
        <taxon>Bacillati</taxon>
        <taxon>Cyanobacteriota</taxon>
        <taxon>Cyanophyceae</taxon>
        <taxon>Pleurocapsales</taxon>
        <taxon>Dermocarpellaceae</taxon>
        <taxon>Stanieria</taxon>
    </lineage>
</organism>